<dbReference type="AlphaFoldDB" id="A0A2U0SM23"/>
<keyword evidence="1" id="KW-1133">Transmembrane helix</keyword>
<evidence type="ECO:0000313" key="3">
    <source>
        <dbReference type="EMBL" id="PVX32405.1"/>
    </source>
</evidence>
<dbReference type="InterPro" id="IPR019617">
    <property type="entry name" value="DUF2489"/>
</dbReference>
<gene>
    <name evidence="3" type="ORF">C8D76_1133</name>
</gene>
<evidence type="ECO:0000313" key="4">
    <source>
        <dbReference type="Proteomes" id="UP000245909"/>
    </source>
</evidence>
<comment type="caution">
    <text evidence="3">The sequence shown here is derived from an EMBL/GenBank/DDBJ whole genome shotgun (WGS) entry which is preliminary data.</text>
</comment>
<feature type="domain" description="DUF2489" evidence="2">
    <location>
        <begin position="15"/>
        <end position="135"/>
    </location>
</feature>
<feature type="transmembrane region" description="Helical" evidence="1">
    <location>
        <begin position="6"/>
        <end position="26"/>
    </location>
</feature>
<dbReference type="Pfam" id="PF10675">
    <property type="entry name" value="DUF2489"/>
    <property type="match status" value="1"/>
</dbReference>
<protein>
    <submittedName>
        <fullName evidence="3">Uncharacterized protein DUF2489</fullName>
    </submittedName>
</protein>
<evidence type="ECO:0000259" key="2">
    <source>
        <dbReference type="Pfam" id="PF10675"/>
    </source>
</evidence>
<evidence type="ECO:0000256" key="1">
    <source>
        <dbReference type="SAM" id="Phobius"/>
    </source>
</evidence>
<organism evidence="3 4">
    <name type="scientific">Alitibacter langaaensis DSM 22999</name>
    <dbReference type="NCBI Taxonomy" id="1122935"/>
    <lineage>
        <taxon>Bacteria</taxon>
        <taxon>Pseudomonadati</taxon>
        <taxon>Pseudomonadota</taxon>
        <taxon>Gammaproteobacteria</taxon>
        <taxon>Pasteurellales</taxon>
        <taxon>Pasteurellaceae</taxon>
        <taxon>Alitibacter</taxon>
    </lineage>
</organism>
<name>A0A2U0SM23_9PAST</name>
<proteinExistence type="predicted"/>
<dbReference type="RefSeq" id="WP_116632243.1">
    <property type="nucleotide sequence ID" value="NZ_QENU01000013.1"/>
</dbReference>
<keyword evidence="1" id="KW-0812">Transmembrane</keyword>
<dbReference type="Proteomes" id="UP000245909">
    <property type="component" value="Unassembled WGS sequence"/>
</dbReference>
<keyword evidence="4" id="KW-1185">Reference proteome</keyword>
<dbReference type="EMBL" id="QENU01000013">
    <property type="protein sequence ID" value="PVX32405.1"/>
    <property type="molecule type" value="Genomic_DNA"/>
</dbReference>
<reference evidence="3 4" key="1">
    <citation type="submission" date="2018-05" db="EMBL/GenBank/DDBJ databases">
        <title>Genomic Encyclopedia of Type Strains, Phase IV (KMG-IV): sequencing the most valuable type-strain genomes for metagenomic binning, comparative biology and taxonomic classification.</title>
        <authorList>
            <person name="Goeker M."/>
        </authorList>
    </citation>
    <scope>NUCLEOTIDE SEQUENCE [LARGE SCALE GENOMIC DNA]</scope>
    <source>
        <strain evidence="3 4">DSM 22999</strain>
    </source>
</reference>
<keyword evidence="1" id="KW-0472">Membrane</keyword>
<accession>A0A2U0SM23</accession>
<sequence>MWTTILLVIAALILVAMGIYTIYLLAQLRKQKQLFEQAKQARIIRLKESIEIIARAMHCGECNHSEGVLRLRMLLEPLGQKRLNDYPAMWALYDVIKEMPTHDERKNLKKNVRMKLDLERESKEVELEDQIKAETLLLLEDIKIC</sequence>
<dbReference type="OrthoDB" id="5293867at2"/>